<reference evidence="1" key="1">
    <citation type="submission" date="2021-02" db="EMBL/GenBank/DDBJ databases">
        <authorList>
            <person name="Dougan E. K."/>
            <person name="Rhodes N."/>
            <person name="Thang M."/>
            <person name="Chan C."/>
        </authorList>
    </citation>
    <scope>NUCLEOTIDE SEQUENCE</scope>
</reference>
<evidence type="ECO:0000313" key="1">
    <source>
        <dbReference type="EMBL" id="CAE8658802.1"/>
    </source>
</evidence>
<accession>A0A813J0H1</accession>
<proteinExistence type="predicted"/>
<name>A0A813J0H1_POLGL</name>
<comment type="caution">
    <text evidence="1">The sequence shown here is derived from an EMBL/GenBank/DDBJ whole genome shotgun (WGS) entry which is preliminary data.</text>
</comment>
<sequence length="106" mass="11693">MPGRMHSDINWDCPPVDTWSSSGLEKFGIERRQIIRDLQSAQMPSAPGRLAQGLTNKVVCSCPICQQLCTAALQRAMKALALRNDCLAWTGLLPARQSHRQVASEC</sequence>
<organism evidence="1 2">
    <name type="scientific">Polarella glacialis</name>
    <name type="common">Dinoflagellate</name>
    <dbReference type="NCBI Taxonomy" id="89957"/>
    <lineage>
        <taxon>Eukaryota</taxon>
        <taxon>Sar</taxon>
        <taxon>Alveolata</taxon>
        <taxon>Dinophyceae</taxon>
        <taxon>Suessiales</taxon>
        <taxon>Suessiaceae</taxon>
        <taxon>Polarella</taxon>
    </lineage>
</organism>
<protein>
    <submittedName>
        <fullName evidence="1">Uncharacterized protein</fullName>
    </submittedName>
</protein>
<dbReference type="Proteomes" id="UP000626109">
    <property type="component" value="Unassembled WGS sequence"/>
</dbReference>
<dbReference type="AlphaFoldDB" id="A0A813J0H1"/>
<gene>
    <name evidence="1" type="ORF">PGLA2088_LOCUS13574</name>
</gene>
<evidence type="ECO:0000313" key="2">
    <source>
        <dbReference type="Proteomes" id="UP000626109"/>
    </source>
</evidence>
<dbReference type="EMBL" id="CAJNNW010016269">
    <property type="protein sequence ID" value="CAE8658802.1"/>
    <property type="molecule type" value="Genomic_DNA"/>
</dbReference>